<evidence type="ECO:0000256" key="6">
    <source>
        <dbReference type="ARBA" id="ARBA00022801"/>
    </source>
</evidence>
<name>A0A6P6SPX4_COFAR</name>
<reference evidence="9" key="1">
    <citation type="journal article" date="2025" name="Foods">
        <title>Unveiling the Microbial Signatures of Arabica Coffee Cherries: Insights into Ripeness Specific Diversity, Functional Traits, and Implications for Quality and Safety.</title>
        <authorList>
            <consortium name="RefSeq"/>
            <person name="Tenea G.N."/>
            <person name="Cifuentes V."/>
            <person name="Reyes P."/>
            <person name="Cevallos-Vallejos M."/>
        </authorList>
    </citation>
    <scope>NUCLEOTIDE SEQUENCE [LARGE SCALE GENOMIC DNA]</scope>
</reference>
<evidence type="ECO:0000259" key="8">
    <source>
        <dbReference type="Pfam" id="PF13359"/>
    </source>
</evidence>
<keyword evidence="7" id="KW-0539">Nucleus</keyword>
<accession>A0A6P6SPX4</accession>
<evidence type="ECO:0000256" key="2">
    <source>
        <dbReference type="ARBA" id="ARBA00004123"/>
    </source>
</evidence>
<evidence type="ECO:0000256" key="4">
    <source>
        <dbReference type="ARBA" id="ARBA00022722"/>
    </source>
</evidence>
<dbReference type="GeneID" id="113693586"/>
<dbReference type="PANTHER" id="PTHR22930">
    <property type="match status" value="1"/>
</dbReference>
<sequence length="200" mass="23396">MDRYQNRHSGISQNILAVYDHNMRFIYVRVEWEGSGHDSRILRNFLLDPNCVFPMPPAGKYFKVDATYTNMPRFMTPFRGAWGTPQEQAAKALFNRRHASLRNIIERTFGVLKKHFSMLQGPMQKYLMATQNNIILACCALHNFMRDHVPNDAYFVEEEAVGALGQPNLWATTSRYVNRGIADWNEDRRAIADHMYYHQY</sequence>
<keyword evidence="9" id="KW-1185">Reference proteome</keyword>
<gene>
    <name evidence="10" type="primary">LOC113693586</name>
</gene>
<dbReference type="OrthoDB" id="1681765at2759"/>
<comment type="similarity">
    <text evidence="3">Belongs to the HARBI1 family.</text>
</comment>
<proteinExistence type="inferred from homology"/>
<reference evidence="10" key="2">
    <citation type="submission" date="2025-08" db="UniProtKB">
        <authorList>
            <consortium name="RefSeq"/>
        </authorList>
    </citation>
    <scope>IDENTIFICATION</scope>
    <source>
        <tissue evidence="10">Leaves</tissue>
    </source>
</reference>
<keyword evidence="4" id="KW-0540">Nuclease</keyword>
<evidence type="ECO:0000256" key="5">
    <source>
        <dbReference type="ARBA" id="ARBA00022723"/>
    </source>
</evidence>
<dbReference type="GO" id="GO:0004518">
    <property type="term" value="F:nuclease activity"/>
    <property type="evidence" value="ECO:0007669"/>
    <property type="project" value="UniProtKB-KW"/>
</dbReference>
<dbReference type="AlphaFoldDB" id="A0A6P6SPX4"/>
<organism evidence="9 10">
    <name type="scientific">Coffea arabica</name>
    <name type="common">Arabian coffee</name>
    <dbReference type="NCBI Taxonomy" id="13443"/>
    <lineage>
        <taxon>Eukaryota</taxon>
        <taxon>Viridiplantae</taxon>
        <taxon>Streptophyta</taxon>
        <taxon>Embryophyta</taxon>
        <taxon>Tracheophyta</taxon>
        <taxon>Spermatophyta</taxon>
        <taxon>Magnoliopsida</taxon>
        <taxon>eudicotyledons</taxon>
        <taxon>Gunneridae</taxon>
        <taxon>Pentapetalae</taxon>
        <taxon>asterids</taxon>
        <taxon>lamiids</taxon>
        <taxon>Gentianales</taxon>
        <taxon>Rubiaceae</taxon>
        <taxon>Ixoroideae</taxon>
        <taxon>Gardenieae complex</taxon>
        <taxon>Bertiereae - Coffeeae clade</taxon>
        <taxon>Coffeeae</taxon>
        <taxon>Coffea</taxon>
    </lineage>
</organism>
<evidence type="ECO:0000313" key="9">
    <source>
        <dbReference type="Proteomes" id="UP001652660"/>
    </source>
</evidence>
<feature type="domain" description="DDE Tnp4" evidence="8">
    <location>
        <begin position="3"/>
        <end position="143"/>
    </location>
</feature>
<dbReference type="Pfam" id="PF13359">
    <property type="entry name" value="DDE_Tnp_4"/>
    <property type="match status" value="1"/>
</dbReference>
<dbReference type="GO" id="GO:0005634">
    <property type="term" value="C:nucleus"/>
    <property type="evidence" value="ECO:0007669"/>
    <property type="project" value="UniProtKB-SubCell"/>
</dbReference>
<evidence type="ECO:0000256" key="3">
    <source>
        <dbReference type="ARBA" id="ARBA00006958"/>
    </source>
</evidence>
<dbReference type="RefSeq" id="XP_027067933.1">
    <property type="nucleotide sequence ID" value="XM_027212132.1"/>
</dbReference>
<dbReference type="PANTHER" id="PTHR22930:SF259">
    <property type="entry name" value="OS08G0106900 PROTEIN"/>
    <property type="match status" value="1"/>
</dbReference>
<dbReference type="InterPro" id="IPR045249">
    <property type="entry name" value="HARBI1-like"/>
</dbReference>
<keyword evidence="5" id="KW-0479">Metal-binding</keyword>
<dbReference type="InterPro" id="IPR027806">
    <property type="entry name" value="HARBI1_dom"/>
</dbReference>
<dbReference type="Proteomes" id="UP001652660">
    <property type="component" value="Chromosome 1e"/>
</dbReference>
<evidence type="ECO:0000256" key="1">
    <source>
        <dbReference type="ARBA" id="ARBA00001968"/>
    </source>
</evidence>
<keyword evidence="6" id="KW-0378">Hydrolase</keyword>
<dbReference type="GO" id="GO:0016787">
    <property type="term" value="F:hydrolase activity"/>
    <property type="evidence" value="ECO:0007669"/>
    <property type="project" value="UniProtKB-KW"/>
</dbReference>
<dbReference type="GO" id="GO:0046872">
    <property type="term" value="F:metal ion binding"/>
    <property type="evidence" value="ECO:0007669"/>
    <property type="project" value="UniProtKB-KW"/>
</dbReference>
<comment type="cofactor">
    <cofactor evidence="1">
        <name>a divalent metal cation</name>
        <dbReference type="ChEBI" id="CHEBI:60240"/>
    </cofactor>
</comment>
<evidence type="ECO:0000313" key="10">
    <source>
        <dbReference type="RefSeq" id="XP_027067933.1"/>
    </source>
</evidence>
<comment type="subcellular location">
    <subcellularLocation>
        <location evidence="2">Nucleus</location>
    </subcellularLocation>
</comment>
<evidence type="ECO:0000256" key="7">
    <source>
        <dbReference type="ARBA" id="ARBA00023242"/>
    </source>
</evidence>
<protein>
    <recommendedName>
        <fullName evidence="8">DDE Tnp4 domain-containing protein</fullName>
    </recommendedName>
</protein>